<evidence type="ECO:0000256" key="2">
    <source>
        <dbReference type="SAM" id="SignalP"/>
    </source>
</evidence>
<feature type="region of interest" description="Disordered" evidence="1">
    <location>
        <begin position="253"/>
        <end position="278"/>
    </location>
</feature>
<evidence type="ECO:0000313" key="4">
    <source>
        <dbReference type="Proteomes" id="UP001597533"/>
    </source>
</evidence>
<feature type="compositionally biased region" description="Low complexity" evidence="1">
    <location>
        <begin position="253"/>
        <end position="270"/>
    </location>
</feature>
<accession>A0ABW5WR85</accession>
<evidence type="ECO:0008006" key="5">
    <source>
        <dbReference type="Google" id="ProtNLM"/>
    </source>
</evidence>
<feature type="signal peptide" evidence="2">
    <location>
        <begin position="1"/>
        <end position="28"/>
    </location>
</feature>
<proteinExistence type="predicted"/>
<evidence type="ECO:0000256" key="1">
    <source>
        <dbReference type="SAM" id="MobiDB-lite"/>
    </source>
</evidence>
<keyword evidence="4" id="KW-1185">Reference proteome</keyword>
<gene>
    <name evidence="3" type="ORF">ACFS5M_12325</name>
</gene>
<name>A0ABW5WR85_9FLAO</name>
<reference evidence="4" key="1">
    <citation type="journal article" date="2019" name="Int. J. Syst. Evol. Microbiol.">
        <title>The Global Catalogue of Microorganisms (GCM) 10K type strain sequencing project: providing services to taxonomists for standard genome sequencing and annotation.</title>
        <authorList>
            <consortium name="The Broad Institute Genomics Platform"/>
            <consortium name="The Broad Institute Genome Sequencing Center for Infectious Disease"/>
            <person name="Wu L."/>
            <person name="Ma J."/>
        </authorList>
    </citation>
    <scope>NUCLEOTIDE SEQUENCE [LARGE SCALE GENOMIC DNA]</scope>
    <source>
        <strain evidence="4">KCTC 32141</strain>
    </source>
</reference>
<dbReference type="EMBL" id="JBHUOV010000010">
    <property type="protein sequence ID" value="MFD2824459.1"/>
    <property type="molecule type" value="Genomic_DNA"/>
</dbReference>
<comment type="caution">
    <text evidence="3">The sequence shown here is derived from an EMBL/GenBank/DDBJ whole genome shotgun (WGS) entry which is preliminary data.</text>
</comment>
<feature type="chain" id="PRO_5047187966" description="Lipoprotein" evidence="2">
    <location>
        <begin position="29"/>
        <end position="526"/>
    </location>
</feature>
<evidence type="ECO:0000313" key="3">
    <source>
        <dbReference type="EMBL" id="MFD2824459.1"/>
    </source>
</evidence>
<sequence length="526" mass="59278">MKQKRFKNYLKLGLLLFGVSLMFVNCQKDDDFKNEQTNQNINPYKISKISLNDIKRKGHFEIVKPKIKTKEEIENIQNLKTYNSIYNFKIDTDYVTYIENSDGSYHSYTFPVIYEIAKDSLDNLLISLQKDGTYSAFLVKYNTTPQEKLDIEDGNPVDLTDKVFYTAIDDDVLIKSILNDEGLNTNLSNKEACGQTIVTSCYYEVEAHEDGHFPSGGPCNGWQMVITNNSCEAGSGGTGGYTPPDGNQTFPNTGNTNTNTGATNNGGSNTQENDDVTSPITTCTRDCPEEVQPEPCEKIINLFEDYPTYKDELIALAAKRFETVENGIFIDTGNDAEPVENLPTGTNGFVNFDACNNSNRIISVAHTHNSPSTSTYSIFSDGDLRAFAKGLQCGKIKTNKFVAFLITADGTYYALTIDNVSKLKEYYHFLPLLNPPYDIEKQQEYFNSYNEYLPMFNDYFNEKENPDSKIKKGSEDNLVDEKAFLEMILNYDLGVSLFEVNDNFDDFTKVTLDTTINEIIPEDCPN</sequence>
<dbReference type="RefSeq" id="WP_183490448.1">
    <property type="nucleotide sequence ID" value="NZ_JBHUOV010000010.1"/>
</dbReference>
<protein>
    <recommendedName>
        <fullName evidence="5">Lipoprotein</fullName>
    </recommendedName>
</protein>
<organism evidence="3 4">
    <name type="scientific">Lacinutrix iliipiscaria</name>
    <dbReference type="NCBI Taxonomy" id="1230532"/>
    <lineage>
        <taxon>Bacteria</taxon>
        <taxon>Pseudomonadati</taxon>
        <taxon>Bacteroidota</taxon>
        <taxon>Flavobacteriia</taxon>
        <taxon>Flavobacteriales</taxon>
        <taxon>Flavobacteriaceae</taxon>
        <taxon>Lacinutrix</taxon>
    </lineage>
</organism>
<keyword evidence="2" id="KW-0732">Signal</keyword>
<dbReference type="Proteomes" id="UP001597533">
    <property type="component" value="Unassembled WGS sequence"/>
</dbReference>